<sequence>MPQHNMESTRSPWQRGPRPPWITRVAEGHSPASSGAESDTESSSTERSERVWRRKTEGERAEGEVRGEGETDPQSAREPERTAHTAAEAGERGDGSGGPGVEDWELVFWRRRADLMRMMRARLIEDGEEESEGEME</sequence>
<name>A0ACB9WCC3_CHAAC</name>
<gene>
    <name evidence="1" type="ORF">KUCAC02_013624</name>
</gene>
<proteinExistence type="predicted"/>
<protein>
    <submittedName>
        <fullName evidence="1">Uncharacterized protein</fullName>
    </submittedName>
</protein>
<dbReference type="Proteomes" id="UP001057452">
    <property type="component" value="Chromosome 16"/>
</dbReference>
<evidence type="ECO:0000313" key="1">
    <source>
        <dbReference type="EMBL" id="KAI4810687.1"/>
    </source>
</evidence>
<organism evidence="1 2">
    <name type="scientific">Chaenocephalus aceratus</name>
    <name type="common">Blackfin icefish</name>
    <name type="synonym">Chaenichthys aceratus</name>
    <dbReference type="NCBI Taxonomy" id="36190"/>
    <lineage>
        <taxon>Eukaryota</taxon>
        <taxon>Metazoa</taxon>
        <taxon>Chordata</taxon>
        <taxon>Craniata</taxon>
        <taxon>Vertebrata</taxon>
        <taxon>Euteleostomi</taxon>
        <taxon>Actinopterygii</taxon>
        <taxon>Neopterygii</taxon>
        <taxon>Teleostei</taxon>
        <taxon>Neoteleostei</taxon>
        <taxon>Acanthomorphata</taxon>
        <taxon>Eupercaria</taxon>
        <taxon>Perciformes</taxon>
        <taxon>Notothenioidei</taxon>
        <taxon>Channichthyidae</taxon>
        <taxon>Chaenocephalus</taxon>
    </lineage>
</organism>
<accession>A0ACB9WCC3</accession>
<reference evidence="1" key="1">
    <citation type="submission" date="2022-05" db="EMBL/GenBank/DDBJ databases">
        <title>Chromosome-level genome of Chaenocephalus aceratus.</title>
        <authorList>
            <person name="Park H."/>
        </authorList>
    </citation>
    <scope>NUCLEOTIDE SEQUENCE</scope>
    <source>
        <strain evidence="1">KU_202001</strain>
    </source>
</reference>
<evidence type="ECO:0000313" key="2">
    <source>
        <dbReference type="Proteomes" id="UP001057452"/>
    </source>
</evidence>
<keyword evidence="2" id="KW-1185">Reference proteome</keyword>
<comment type="caution">
    <text evidence="1">The sequence shown here is derived from an EMBL/GenBank/DDBJ whole genome shotgun (WGS) entry which is preliminary data.</text>
</comment>
<dbReference type="EMBL" id="CM043800">
    <property type="protein sequence ID" value="KAI4810687.1"/>
    <property type="molecule type" value="Genomic_DNA"/>
</dbReference>